<evidence type="ECO:0000313" key="1">
    <source>
        <dbReference type="EMBL" id="TCO88164.1"/>
    </source>
</evidence>
<protein>
    <submittedName>
        <fullName evidence="1">Uncharacterized protein</fullName>
    </submittedName>
</protein>
<evidence type="ECO:0000313" key="2">
    <source>
        <dbReference type="Proteomes" id="UP000295600"/>
    </source>
</evidence>
<dbReference type="Proteomes" id="UP000295600">
    <property type="component" value="Unassembled WGS sequence"/>
</dbReference>
<comment type="caution">
    <text evidence="1">The sequence shown here is derived from an EMBL/GenBank/DDBJ whole genome shotgun (WGS) entry which is preliminary data.</text>
</comment>
<organism evidence="1 2">
    <name type="scientific">Prevotella heparinolytica</name>
    <dbReference type="NCBI Taxonomy" id="28113"/>
    <lineage>
        <taxon>Bacteria</taxon>
        <taxon>Pseudomonadati</taxon>
        <taxon>Bacteroidota</taxon>
        <taxon>Bacteroidia</taxon>
        <taxon>Bacteroidales</taxon>
        <taxon>Bacteroidaceae</taxon>
        <taxon>Bacteroides</taxon>
    </lineage>
</organism>
<name>A0A4R2LIC9_9BACE</name>
<dbReference type="AlphaFoldDB" id="A0A4R2LIC9"/>
<reference evidence="1 2" key="1">
    <citation type="submission" date="2019-03" db="EMBL/GenBank/DDBJ databases">
        <title>Genomic Encyclopedia of Type Strains, Phase IV (KMG-IV): sequencing the most valuable type-strain genomes for metagenomic binning, comparative biology and taxonomic classification.</title>
        <authorList>
            <person name="Goeker M."/>
        </authorList>
    </citation>
    <scope>NUCLEOTIDE SEQUENCE [LARGE SCALE GENOMIC DNA]</scope>
    <source>
        <strain evidence="1 2">DSM 23917</strain>
    </source>
</reference>
<sequence length="149" mass="17247">MIDILRFREMLIELTERVNSKKADAITGVLMAVREAHMVKKLKDKEGVWMCANYPDANMNGATDYHEDKNQMIIFLLEKVSAGQHDDEEELVHYAKMQNVMLLLRDELLDMQDYCGDVVMEDGMSIEWEYDVFGGWNGMSIGVKLKDYD</sequence>
<gene>
    <name evidence="1" type="ORF">EV202_12747</name>
</gene>
<accession>A0A4R2LIC9</accession>
<dbReference type="EMBL" id="SLXB01000027">
    <property type="protein sequence ID" value="TCO88164.1"/>
    <property type="molecule type" value="Genomic_DNA"/>
</dbReference>
<dbReference type="RefSeq" id="WP_131927290.1">
    <property type="nucleotide sequence ID" value="NZ_SLXB01000027.1"/>
</dbReference>
<proteinExistence type="predicted"/>